<dbReference type="CDD" id="cd08236">
    <property type="entry name" value="sugar_DH"/>
    <property type="match status" value="1"/>
</dbReference>
<accession>A0A7V3YN83</accession>
<dbReference type="SUPFAM" id="SSF50129">
    <property type="entry name" value="GroES-like"/>
    <property type="match status" value="1"/>
</dbReference>
<organism evidence="5">
    <name type="scientific">Candidatus Caldatribacterium californiense</name>
    <dbReference type="NCBI Taxonomy" id="1454726"/>
    <lineage>
        <taxon>Bacteria</taxon>
        <taxon>Pseudomonadati</taxon>
        <taxon>Atribacterota</taxon>
        <taxon>Atribacteria</taxon>
        <taxon>Atribacterales</taxon>
        <taxon>Candidatus Caldatribacteriaceae</taxon>
        <taxon>Candidatus Caldatribacterium</taxon>
    </lineage>
</organism>
<dbReference type="SMART" id="SM00829">
    <property type="entry name" value="PKS_ER"/>
    <property type="match status" value="1"/>
</dbReference>
<sequence>MTRVMKALVLEGRGRLRLAEVPLPEPKPGEALVRVRACGICGSDLPRIFGDIAYFYPLIPGHEFSGEVVAVGGREDERWVGERVVVYPLLPCRKCPYCEMGWYELCEDYGYLGSRQNGAFAEYVVAPVANLLPLPGNLSFEEGALTEPAAVAFHAVRRVGEVMGESAAVFGLGPVGLLLGMWLKLAGVRRLIGYDVDEHKFALARNLGFDVTLFPSFFPAEPEGIDLVVEASGSARALVDALKLVRKKGKVLLLGNQERELTLQPADFGHILRKELTVFGSWNSSFTFLDSDWKKVLDLAAGGRVSFAPLISHRIRLEEAPAFLSGMRERRLSYVKVVLVP</sequence>
<dbReference type="Gene3D" id="3.40.50.720">
    <property type="entry name" value="NAD(P)-binding Rossmann-like Domain"/>
    <property type="match status" value="1"/>
</dbReference>
<dbReference type="Pfam" id="PF00107">
    <property type="entry name" value="ADH_zinc_N"/>
    <property type="match status" value="1"/>
</dbReference>
<dbReference type="GO" id="GO:0016491">
    <property type="term" value="F:oxidoreductase activity"/>
    <property type="evidence" value="ECO:0007669"/>
    <property type="project" value="UniProtKB-KW"/>
</dbReference>
<evidence type="ECO:0000256" key="2">
    <source>
        <dbReference type="ARBA" id="ARBA00022833"/>
    </source>
</evidence>
<dbReference type="InterPro" id="IPR036291">
    <property type="entry name" value="NAD(P)-bd_dom_sf"/>
</dbReference>
<dbReference type="EMBL" id="DTEN01000357">
    <property type="protein sequence ID" value="HGI75777.1"/>
    <property type="molecule type" value="Genomic_DNA"/>
</dbReference>
<dbReference type="InterPro" id="IPR011032">
    <property type="entry name" value="GroES-like_sf"/>
</dbReference>
<dbReference type="SUPFAM" id="SSF51735">
    <property type="entry name" value="NAD(P)-binding Rossmann-fold domains"/>
    <property type="match status" value="1"/>
</dbReference>
<protein>
    <submittedName>
        <fullName evidence="5">Galactitol-1-phosphate 5-dehydrogenase</fullName>
    </submittedName>
</protein>
<reference evidence="5" key="1">
    <citation type="journal article" date="2020" name="mSystems">
        <title>Genome- and Community-Level Interaction Insights into Carbon Utilization and Element Cycling Functions of Hydrothermarchaeota in Hydrothermal Sediment.</title>
        <authorList>
            <person name="Zhou Z."/>
            <person name="Liu Y."/>
            <person name="Xu W."/>
            <person name="Pan J."/>
            <person name="Luo Z.H."/>
            <person name="Li M."/>
        </authorList>
    </citation>
    <scope>NUCLEOTIDE SEQUENCE [LARGE SCALE GENOMIC DNA]</scope>
    <source>
        <strain evidence="5">SpSt-716</strain>
    </source>
</reference>
<evidence type="ECO:0000313" key="5">
    <source>
        <dbReference type="EMBL" id="HGI75777.1"/>
    </source>
</evidence>
<dbReference type="InterPro" id="IPR013154">
    <property type="entry name" value="ADH-like_N"/>
</dbReference>
<dbReference type="InterPro" id="IPR013149">
    <property type="entry name" value="ADH-like_C"/>
</dbReference>
<proteinExistence type="predicted"/>
<dbReference type="PANTHER" id="PTHR43401">
    <property type="entry name" value="L-THREONINE 3-DEHYDROGENASE"/>
    <property type="match status" value="1"/>
</dbReference>
<dbReference type="InterPro" id="IPR020843">
    <property type="entry name" value="ER"/>
</dbReference>
<dbReference type="Pfam" id="PF08240">
    <property type="entry name" value="ADH_N"/>
    <property type="match status" value="1"/>
</dbReference>
<dbReference type="InterPro" id="IPR050129">
    <property type="entry name" value="Zn_alcohol_dh"/>
</dbReference>
<evidence type="ECO:0000256" key="1">
    <source>
        <dbReference type="ARBA" id="ARBA00022723"/>
    </source>
</evidence>
<gene>
    <name evidence="5" type="ORF">ENU96_08900</name>
</gene>
<name>A0A7V3YN83_9BACT</name>
<evidence type="ECO:0000256" key="3">
    <source>
        <dbReference type="ARBA" id="ARBA00023002"/>
    </source>
</evidence>
<dbReference type="Gene3D" id="3.90.180.10">
    <property type="entry name" value="Medium-chain alcohol dehydrogenases, catalytic domain"/>
    <property type="match status" value="1"/>
</dbReference>
<dbReference type="GO" id="GO:0046872">
    <property type="term" value="F:metal ion binding"/>
    <property type="evidence" value="ECO:0007669"/>
    <property type="project" value="UniProtKB-KW"/>
</dbReference>
<evidence type="ECO:0000259" key="4">
    <source>
        <dbReference type="SMART" id="SM00829"/>
    </source>
</evidence>
<keyword evidence="2" id="KW-0862">Zinc</keyword>
<keyword evidence="3" id="KW-0560">Oxidoreductase</keyword>
<comment type="caution">
    <text evidence="5">The sequence shown here is derived from an EMBL/GenBank/DDBJ whole genome shotgun (WGS) entry which is preliminary data.</text>
</comment>
<dbReference type="AlphaFoldDB" id="A0A7V3YN83"/>
<dbReference type="PANTHER" id="PTHR43401:SF2">
    <property type="entry name" value="L-THREONINE 3-DEHYDROGENASE"/>
    <property type="match status" value="1"/>
</dbReference>
<feature type="domain" description="Enoyl reductase (ER)" evidence="4">
    <location>
        <begin position="12"/>
        <end position="339"/>
    </location>
</feature>
<keyword evidence="1" id="KW-0479">Metal-binding</keyword>